<evidence type="ECO:0000313" key="6">
    <source>
        <dbReference type="Proteomes" id="UP000069935"/>
    </source>
</evidence>
<dbReference type="EC" id="3.1.3.18" evidence="4"/>
<comment type="catalytic activity">
    <reaction evidence="1">
        <text>2-phosphoglycolate + H2O = glycolate + phosphate</text>
        <dbReference type="Rhea" id="RHEA:14369"/>
        <dbReference type="ChEBI" id="CHEBI:15377"/>
        <dbReference type="ChEBI" id="CHEBI:29805"/>
        <dbReference type="ChEBI" id="CHEBI:43474"/>
        <dbReference type="ChEBI" id="CHEBI:58033"/>
        <dbReference type="EC" id="3.1.3.18"/>
    </reaction>
</comment>
<sequence>MSVPITLPRAVLYDWDNTLVSNWDTVRAALNHALVSFGLDPWTAEEARERIKQSLRDSFPRIFGERWTDARDLFYGYFAEHHLEGLRPLPGAEALLAHFHERGVYQAVVSNKNGKFLRTEAEALGWTRYFSRLVGAQDAEFDKPHPAPVRMALAPGGIEPGPDVWFLGDADIDMECAHGAGLVPVLIGLGEGSGFDRFPPVHRHTDCTALHGVLYGLVDGNGDTISLQTAVETVPARTKPTP</sequence>
<dbReference type="InterPro" id="IPR050155">
    <property type="entry name" value="HAD-like_hydrolase_sf"/>
</dbReference>
<dbReference type="SUPFAM" id="SSF56784">
    <property type="entry name" value="HAD-like"/>
    <property type="match status" value="1"/>
</dbReference>
<dbReference type="InterPro" id="IPR023214">
    <property type="entry name" value="HAD_sf"/>
</dbReference>
<dbReference type="Proteomes" id="UP000069935">
    <property type="component" value="Chromosome 1"/>
</dbReference>
<dbReference type="GO" id="GO:0006281">
    <property type="term" value="P:DNA repair"/>
    <property type="evidence" value="ECO:0007669"/>
    <property type="project" value="TreeGrafter"/>
</dbReference>
<keyword evidence="5" id="KW-0378">Hydrolase</keyword>
<protein>
    <recommendedName>
        <fullName evidence="4">phosphoglycolate phosphatase</fullName>
        <ecNumber evidence="4">3.1.3.18</ecNumber>
    </recommendedName>
</protein>
<dbReference type="Gene3D" id="1.10.150.730">
    <property type="match status" value="1"/>
</dbReference>
<organism evidence="5 6">
    <name type="scientific">Azospirillum thiophilum</name>
    <dbReference type="NCBI Taxonomy" id="528244"/>
    <lineage>
        <taxon>Bacteria</taxon>
        <taxon>Pseudomonadati</taxon>
        <taxon>Pseudomonadota</taxon>
        <taxon>Alphaproteobacteria</taxon>
        <taxon>Rhodospirillales</taxon>
        <taxon>Azospirillaceae</taxon>
        <taxon>Azospirillum</taxon>
    </lineage>
</organism>
<gene>
    <name evidence="5" type="ORF">AL072_12170</name>
</gene>
<dbReference type="Pfam" id="PF13419">
    <property type="entry name" value="HAD_2"/>
    <property type="match status" value="1"/>
</dbReference>
<comment type="similarity">
    <text evidence="3">Belongs to the HAD-like hydrolase superfamily. CbbY/CbbZ/Gph/YieH family.</text>
</comment>
<dbReference type="PANTHER" id="PTHR43434:SF1">
    <property type="entry name" value="PHOSPHOGLYCOLATE PHOSPHATASE"/>
    <property type="match status" value="1"/>
</dbReference>
<evidence type="ECO:0000256" key="4">
    <source>
        <dbReference type="ARBA" id="ARBA00013078"/>
    </source>
</evidence>
<dbReference type="AlphaFoldDB" id="A0AAC8VXX9"/>
<dbReference type="EMBL" id="CP012401">
    <property type="protein sequence ID" value="ALG71547.1"/>
    <property type="molecule type" value="Genomic_DNA"/>
</dbReference>
<dbReference type="InterPro" id="IPR041492">
    <property type="entry name" value="HAD_2"/>
</dbReference>
<dbReference type="GO" id="GO:0005829">
    <property type="term" value="C:cytosol"/>
    <property type="evidence" value="ECO:0007669"/>
    <property type="project" value="TreeGrafter"/>
</dbReference>
<dbReference type="RefSeq" id="WP_045580100.1">
    <property type="nucleotide sequence ID" value="NZ_CP012401.1"/>
</dbReference>
<evidence type="ECO:0000256" key="2">
    <source>
        <dbReference type="ARBA" id="ARBA00004818"/>
    </source>
</evidence>
<proteinExistence type="inferred from homology"/>
<dbReference type="Gene3D" id="3.40.50.1000">
    <property type="entry name" value="HAD superfamily/HAD-like"/>
    <property type="match status" value="1"/>
</dbReference>
<evidence type="ECO:0000256" key="3">
    <source>
        <dbReference type="ARBA" id="ARBA00006171"/>
    </source>
</evidence>
<reference evidence="5 6" key="2">
    <citation type="journal article" date="2016" name="Genome Announc.">
        <title>Complete Genome Sequence of a Strain of Azospirillum thiophilum Isolated from a Sulfide Spring.</title>
        <authorList>
            <person name="Fomenkov A."/>
            <person name="Vincze T."/>
            <person name="Grabovich M."/>
            <person name="Anton B.P."/>
            <person name="Dubinina G."/>
            <person name="Orlova M."/>
            <person name="Belousova E."/>
            <person name="Roberts R.J."/>
        </authorList>
    </citation>
    <scope>NUCLEOTIDE SEQUENCE [LARGE SCALE GENOMIC DNA]</scope>
    <source>
        <strain evidence="5 6">BV-S</strain>
    </source>
</reference>
<dbReference type="KEGG" id="ati:AL072_12170"/>
<evidence type="ECO:0000256" key="1">
    <source>
        <dbReference type="ARBA" id="ARBA00000830"/>
    </source>
</evidence>
<dbReference type="PANTHER" id="PTHR43434">
    <property type="entry name" value="PHOSPHOGLYCOLATE PHOSPHATASE"/>
    <property type="match status" value="1"/>
</dbReference>
<dbReference type="SFLD" id="SFLDG01129">
    <property type="entry name" value="C1.5:_HAD__Beta-PGM__Phosphata"/>
    <property type="match status" value="1"/>
</dbReference>
<dbReference type="InterPro" id="IPR036412">
    <property type="entry name" value="HAD-like_sf"/>
</dbReference>
<comment type="pathway">
    <text evidence="2">Organic acid metabolism; glycolate biosynthesis; glycolate from 2-phosphoglycolate: step 1/1.</text>
</comment>
<reference evidence="6" key="1">
    <citation type="submission" date="2015-08" db="EMBL/GenBank/DDBJ databases">
        <title>Complete Genome Sequence of Azospirillum thiophilum BV-S.</title>
        <authorList>
            <person name="Fomenkov A."/>
            <person name="Vincze T."/>
            <person name="Grabovich M."/>
            <person name="Dubinina G."/>
            <person name="Orlova M."/>
            <person name="Belousova E."/>
            <person name="Roberts R.J."/>
        </authorList>
    </citation>
    <scope>NUCLEOTIDE SEQUENCE [LARGE SCALE GENOMIC DNA]</scope>
    <source>
        <strain evidence="6">BV-S</strain>
    </source>
</reference>
<keyword evidence="6" id="KW-1185">Reference proteome</keyword>
<dbReference type="GO" id="GO:0008967">
    <property type="term" value="F:phosphoglycolate phosphatase activity"/>
    <property type="evidence" value="ECO:0007669"/>
    <property type="project" value="UniProtKB-EC"/>
</dbReference>
<dbReference type="SFLD" id="SFLDS00003">
    <property type="entry name" value="Haloacid_Dehalogenase"/>
    <property type="match status" value="1"/>
</dbReference>
<name>A0AAC8VXX9_9PROT</name>
<evidence type="ECO:0000313" key="5">
    <source>
        <dbReference type="EMBL" id="ALG71547.1"/>
    </source>
</evidence>
<accession>A0AAC8VXX9</accession>